<reference evidence="1 2" key="1">
    <citation type="journal article" date="2013" name="Genome Announc.">
        <title>Draft Genome Sequence of Desulfotignum phosphitoxidans DSM 13687 Strain FiPS-3.</title>
        <authorList>
            <person name="Poehlein A."/>
            <person name="Daniel R."/>
            <person name="Simeonova D.D."/>
        </authorList>
    </citation>
    <scope>NUCLEOTIDE SEQUENCE [LARGE SCALE GENOMIC DNA]</scope>
    <source>
        <strain evidence="1 2">DSM 13687</strain>
    </source>
</reference>
<proteinExistence type="predicted"/>
<evidence type="ECO:0000313" key="2">
    <source>
        <dbReference type="Proteomes" id="UP000014216"/>
    </source>
</evidence>
<dbReference type="PATRIC" id="fig|1286635.3.peg.4708"/>
<dbReference type="EMBL" id="APJX01000016">
    <property type="protein sequence ID" value="EMS77415.1"/>
    <property type="molecule type" value="Genomic_DNA"/>
</dbReference>
<dbReference type="Proteomes" id="UP000014216">
    <property type="component" value="Unassembled WGS sequence"/>
</dbReference>
<sequence>MLPFFLNGYVSSVLKDVPHRQWVFSIPKRLRIYFFFYEVLKMLKKEGKITDAVIENLLSWRHSGFHVYIGDWIFSDDQAGLDNLALSYNNCFFSWTT</sequence>
<name>S0FRS5_9BACT</name>
<protein>
    <submittedName>
        <fullName evidence="1">Putative transpossase</fullName>
    </submittedName>
</protein>
<dbReference type="RefSeq" id="WP_006968659.1">
    <property type="nucleotide sequence ID" value="NZ_APJX01000016.1"/>
</dbReference>
<organism evidence="1 2">
    <name type="scientific">Desulfotignum phosphitoxidans DSM 13687</name>
    <dbReference type="NCBI Taxonomy" id="1286635"/>
    <lineage>
        <taxon>Bacteria</taxon>
        <taxon>Pseudomonadati</taxon>
        <taxon>Thermodesulfobacteriota</taxon>
        <taxon>Desulfobacteria</taxon>
        <taxon>Desulfobacterales</taxon>
        <taxon>Desulfobacteraceae</taxon>
        <taxon>Desulfotignum</taxon>
    </lineage>
</organism>
<accession>S0FRS5</accession>
<gene>
    <name evidence="1" type="ORF">Dpo_16c00680</name>
</gene>
<keyword evidence="2" id="KW-1185">Reference proteome</keyword>
<dbReference type="AlphaFoldDB" id="S0FRS5"/>
<comment type="caution">
    <text evidence="1">The sequence shown here is derived from an EMBL/GenBank/DDBJ whole genome shotgun (WGS) entry which is preliminary data.</text>
</comment>
<evidence type="ECO:0000313" key="1">
    <source>
        <dbReference type="EMBL" id="EMS77415.1"/>
    </source>
</evidence>